<dbReference type="Pfam" id="PF23932">
    <property type="entry name" value="SP10_terminator"/>
    <property type="match status" value="1"/>
</dbReference>
<sequence>MAIPSIDTYLSRQIESKLKIILSNRYIIEEILKGVQPRVSKSFIDFFTRPEAEIPIVYELSQERIYSRGCIYIGLREGEESNNSLGNIEGTYYFKEGNLIKETSVIEYDNLYPNKLSISLENDIGELNNIENLTFSAEDYMYTEGNKILFNLEGNTHLLGIDVVVNYVASKGPEEVKDEQGHKIGFTSLEHYSVLPISSNMDTVRCLDLIIKAIFIMMRNSPEELTGVQLQKLQFGQMESIDTRNDKEALPELLYGRETIVSYKVAYNLDSPIWDKITEFEVNLRSGKGAILNGGTREEGDND</sequence>
<organism evidence="1 2">
    <name type="scientific">Bacillus phage Shbh1</name>
    <dbReference type="NCBI Taxonomy" id="1796992"/>
    <lineage>
        <taxon>Viruses</taxon>
        <taxon>Duplodnaviria</taxon>
        <taxon>Heunggongvirae</taxon>
        <taxon>Uroviricota</taxon>
        <taxon>Caudoviricetes</taxon>
        <taxon>Herelleviridae</taxon>
        <taxon>Bastillevirinae</taxon>
        <taxon>Shalavirus</taxon>
        <taxon>Shalavirus Shbh1</taxon>
    </lineage>
</organism>
<dbReference type="RefSeq" id="YP_009275288.1">
    <property type="nucleotide sequence ID" value="NC_030925.1"/>
</dbReference>
<dbReference type="InterPro" id="IPR056960">
    <property type="entry name" value="SP10_terminator"/>
</dbReference>
<dbReference type="EMBL" id="KU640380">
    <property type="protein sequence ID" value="AMQ66598.1"/>
    <property type="molecule type" value="Genomic_DNA"/>
</dbReference>
<proteinExistence type="predicted"/>
<accession>A0A142F1E1</accession>
<reference evidence="1 2" key="1">
    <citation type="submission" date="2016-01" db="EMBL/GenBank/DDBJ databases">
        <title>Isolation and characterization of bacteriophages from East Africa Rift Valley soda lakes.</title>
        <authorList>
            <person name="van Zyl L.J."/>
            <person name="Nemavhulani S."/>
            <person name="Cowan D.A."/>
            <person name="Trindade M.I."/>
        </authorList>
    </citation>
    <scope>NUCLEOTIDE SEQUENCE [LARGE SCALE GENOMIC DNA]</scope>
</reference>
<evidence type="ECO:0000313" key="2">
    <source>
        <dbReference type="Proteomes" id="UP000201588"/>
    </source>
</evidence>
<dbReference type="GeneID" id="28799483"/>
<protein>
    <submittedName>
        <fullName evidence="1">Uncharacterized protein</fullName>
    </submittedName>
</protein>
<name>A0A142F1E1_9CAUD</name>
<dbReference type="Proteomes" id="UP000201588">
    <property type="component" value="Segment"/>
</dbReference>
<evidence type="ECO:0000313" key="1">
    <source>
        <dbReference type="EMBL" id="AMQ66598.1"/>
    </source>
</evidence>
<dbReference type="OrthoDB" id="9032at10239"/>
<keyword evidence="2" id="KW-1185">Reference proteome</keyword>
<dbReference type="KEGG" id="vg:28799483"/>